<dbReference type="Pfam" id="PF09592">
    <property type="entry name" value="DUF2031"/>
    <property type="match status" value="1"/>
</dbReference>
<dbReference type="InParanoid" id="Q7RNB6"/>
<keyword evidence="2" id="KW-1133">Transmembrane helix</keyword>
<protein>
    <recommendedName>
        <fullName evidence="5">Fam-b protein</fullName>
    </recommendedName>
</protein>
<name>Q7RNB6_PLAYO</name>
<feature type="coiled-coil region" evidence="1">
    <location>
        <begin position="114"/>
        <end position="141"/>
    </location>
</feature>
<keyword evidence="2" id="KW-0812">Transmembrane</keyword>
<keyword evidence="1" id="KW-0175">Coiled coil</keyword>
<evidence type="ECO:0008006" key="5">
    <source>
        <dbReference type="Google" id="ProtNLM"/>
    </source>
</evidence>
<evidence type="ECO:0000313" key="4">
    <source>
        <dbReference type="Proteomes" id="UP000008553"/>
    </source>
</evidence>
<comment type="caution">
    <text evidence="3">The sequence shown here is derived from an EMBL/GenBank/DDBJ whole genome shotgun (WGS) entry which is preliminary data.</text>
</comment>
<dbReference type="Proteomes" id="UP000008553">
    <property type="component" value="Unassembled WGS sequence"/>
</dbReference>
<dbReference type="NCBIfam" id="TIGR01597">
    <property type="entry name" value="PYST-B"/>
    <property type="match status" value="1"/>
</dbReference>
<feature type="transmembrane region" description="Helical" evidence="2">
    <location>
        <begin position="232"/>
        <end position="249"/>
    </location>
</feature>
<dbReference type="AlphaFoldDB" id="Q7RNB6"/>
<sequence>MNTKEFITKGFITKGFITTGFATTEFITTELYYANERTICFERNIINFRNNRTLAYADNQLNLNDFYQSTLSLANKLNDYNDDNEEIIYIRSAIDSHIKMHKENTKLPDINSLDKRTKKIIRKLQKELEEVKKELDNIGDSEITIKQIRDKRITKTYENNSVSEGEYYNQLENEVNFVETKHNQVYLSSNNHFENKQKLNKMLKGLIVRGLLMTLLSLAVLLSGWIQIPFAIIGVVLSIETFVKCYRYIKLFFKVSKMENILKKLR</sequence>
<gene>
    <name evidence="3" type="ORF">PY01904</name>
</gene>
<evidence type="ECO:0000313" key="3">
    <source>
        <dbReference type="EMBL" id="EAA21306.1"/>
    </source>
</evidence>
<keyword evidence="2" id="KW-0472">Membrane</keyword>
<dbReference type="EMBL" id="AABL01000520">
    <property type="protein sequence ID" value="EAA21306.1"/>
    <property type="molecule type" value="Genomic_DNA"/>
</dbReference>
<accession>Q7RNB6</accession>
<keyword evidence="4" id="KW-1185">Reference proteome</keyword>
<proteinExistence type="predicted"/>
<dbReference type="PaxDb" id="73239-Q7RNB6"/>
<reference evidence="3 4" key="1">
    <citation type="journal article" date="2002" name="Nature">
        <title>Genome sequence and comparative analysis of the model rodent malaria parasite Plasmodium yoelii yoelii.</title>
        <authorList>
            <person name="Carlton J.M."/>
            <person name="Angiuoli S.V."/>
            <person name="Suh B.B."/>
            <person name="Kooij T.W."/>
            <person name="Pertea M."/>
            <person name="Silva J.C."/>
            <person name="Ermolaeva M.D."/>
            <person name="Allen J.E."/>
            <person name="Selengut J.D."/>
            <person name="Koo H.L."/>
            <person name="Peterson J.D."/>
            <person name="Pop M."/>
            <person name="Kosack D.S."/>
            <person name="Shumway M.F."/>
            <person name="Bidwell S.L."/>
            <person name="Shallom S.J."/>
            <person name="van Aken S.E."/>
            <person name="Riedmuller S.B."/>
            <person name="Feldblyum T.V."/>
            <person name="Cho J.K."/>
            <person name="Quackenbush J."/>
            <person name="Sedegah M."/>
            <person name="Shoaibi A."/>
            <person name="Cummings L.M."/>
            <person name="Florens L."/>
            <person name="Yates J.R."/>
            <person name="Raine J.D."/>
            <person name="Sinden R.E."/>
            <person name="Harris M.A."/>
            <person name="Cunningham D.A."/>
            <person name="Preiser P.R."/>
            <person name="Bergman L.W."/>
            <person name="Vaidya A.B."/>
            <person name="van Lin L.H."/>
            <person name="Janse C.J."/>
            <person name="Waters A.P."/>
            <person name="Smith H.O."/>
            <person name="White O.R."/>
            <person name="Salzberg S.L."/>
            <person name="Venter J.C."/>
            <person name="Fraser C.M."/>
            <person name="Hoffman S.L."/>
            <person name="Gardner M.J."/>
            <person name="Carucci D.J."/>
        </authorList>
    </citation>
    <scope>NUCLEOTIDE SEQUENCE [LARGE SCALE GENOMIC DNA]</scope>
    <source>
        <strain evidence="3 4">17XNL</strain>
    </source>
</reference>
<dbReference type="InterPro" id="IPR006484">
    <property type="entry name" value="PYST_B"/>
</dbReference>
<organism evidence="3 4">
    <name type="scientific">Plasmodium yoelii yoelii</name>
    <dbReference type="NCBI Taxonomy" id="73239"/>
    <lineage>
        <taxon>Eukaryota</taxon>
        <taxon>Sar</taxon>
        <taxon>Alveolata</taxon>
        <taxon>Apicomplexa</taxon>
        <taxon>Aconoidasida</taxon>
        <taxon>Haemosporida</taxon>
        <taxon>Plasmodiidae</taxon>
        <taxon>Plasmodium</taxon>
        <taxon>Plasmodium (Vinckeia)</taxon>
    </lineage>
</organism>
<feature type="transmembrane region" description="Helical" evidence="2">
    <location>
        <begin position="206"/>
        <end position="226"/>
    </location>
</feature>
<evidence type="ECO:0000256" key="1">
    <source>
        <dbReference type="SAM" id="Coils"/>
    </source>
</evidence>
<evidence type="ECO:0000256" key="2">
    <source>
        <dbReference type="SAM" id="Phobius"/>
    </source>
</evidence>